<feature type="transmembrane region" description="Helical" evidence="9">
    <location>
        <begin position="21"/>
        <end position="40"/>
    </location>
</feature>
<keyword evidence="12" id="KW-1185">Reference proteome</keyword>
<dbReference type="InterPro" id="IPR011162">
    <property type="entry name" value="MHC_I/II-like_Ag-recog"/>
</dbReference>
<evidence type="ECO:0000256" key="1">
    <source>
        <dbReference type="ARBA" id="ARBA00004167"/>
    </source>
</evidence>
<dbReference type="InterPro" id="IPR036179">
    <property type="entry name" value="Ig-like_dom_sf"/>
</dbReference>
<comment type="similarity">
    <text evidence="8">Belongs to the MHC class I family.</text>
</comment>
<comment type="subcellular location">
    <subcellularLocation>
        <location evidence="1">Membrane</location>
        <topology evidence="1">Single-pass membrane protein</topology>
    </subcellularLocation>
</comment>
<feature type="transmembrane region" description="Helical" evidence="9">
    <location>
        <begin position="321"/>
        <end position="342"/>
    </location>
</feature>
<reference evidence="11" key="1">
    <citation type="submission" date="2025-08" db="UniProtKB">
        <authorList>
            <consortium name="Ensembl"/>
        </authorList>
    </citation>
    <scope>IDENTIFICATION</scope>
</reference>
<dbReference type="FunFam" id="3.30.500.10:FF:000001">
    <property type="entry name" value="H-2 class I histocompatibility antigen, alpha chain"/>
    <property type="match status" value="1"/>
</dbReference>
<organism evidence="11 12">
    <name type="scientific">Leptobrachium leishanense</name>
    <name type="common">Leishan spiny toad</name>
    <dbReference type="NCBI Taxonomy" id="445787"/>
    <lineage>
        <taxon>Eukaryota</taxon>
        <taxon>Metazoa</taxon>
        <taxon>Chordata</taxon>
        <taxon>Craniata</taxon>
        <taxon>Vertebrata</taxon>
        <taxon>Euteleostomi</taxon>
        <taxon>Amphibia</taxon>
        <taxon>Batrachia</taxon>
        <taxon>Anura</taxon>
        <taxon>Pelobatoidea</taxon>
        <taxon>Megophryidae</taxon>
        <taxon>Leptobrachium</taxon>
    </lineage>
</organism>
<evidence type="ECO:0000256" key="2">
    <source>
        <dbReference type="ARBA" id="ARBA00022692"/>
    </source>
</evidence>
<accession>A0A8C5WDI5</accession>
<dbReference type="GO" id="GO:0005615">
    <property type="term" value="C:extracellular space"/>
    <property type="evidence" value="ECO:0007669"/>
    <property type="project" value="TreeGrafter"/>
</dbReference>
<sequence>MRSIVLVADVGNRSSGTQMKMLPVVILIVMTHVTLSSHSLQYYHMMVSDHGHGLPEYISVGYVDGIQITHYSSDTGQARPVTPWMKRLDPEYWQDETENNKRAKSTSETNLKIAMIRFNQVEGFHSFQEMYGCERRYDGSTRGYWLYGYDGKDFLALDTKCWVYYPITDQAQVSAQRWNEPEQRTGARAKDYLETDCIDWLRKYLEYGKEELERRVRPEVKVSSRPSSSAMKLHCQVYGFHPRDVDVNWKRNGMDIPPDEAKQVLPNSDGTYQLRVSVEVTPEKGASYSCHVNHSSLDEPLSVTWDSQRHGVNEGRSTRRIIGCVIVAVVLVIVGCIAVKFFKVPCTDEHLQIKLGHFNPASGNDEFNVSDQLNRVKEIIVQANDPEPQG</sequence>
<evidence type="ECO:0000313" key="11">
    <source>
        <dbReference type="Ensembl" id="ENSLLEP00000030300.1"/>
    </source>
</evidence>
<dbReference type="GeneTree" id="ENSGT01120000271825"/>
<dbReference type="PANTHER" id="PTHR16675">
    <property type="entry name" value="MHC CLASS I-RELATED"/>
    <property type="match status" value="1"/>
</dbReference>
<dbReference type="InterPro" id="IPR011161">
    <property type="entry name" value="MHC_I-like_Ag-recog"/>
</dbReference>
<dbReference type="PROSITE" id="PS50835">
    <property type="entry name" value="IG_LIKE"/>
    <property type="match status" value="1"/>
</dbReference>
<dbReference type="GO" id="GO:0006955">
    <property type="term" value="P:immune response"/>
    <property type="evidence" value="ECO:0007669"/>
    <property type="project" value="TreeGrafter"/>
</dbReference>
<dbReference type="InterPro" id="IPR037055">
    <property type="entry name" value="MHC_I-like_Ag-recog_sf"/>
</dbReference>
<dbReference type="AlphaFoldDB" id="A0A8C5WDI5"/>
<dbReference type="SUPFAM" id="SSF54452">
    <property type="entry name" value="MHC antigen-recognition domain"/>
    <property type="match status" value="1"/>
</dbReference>
<dbReference type="PRINTS" id="PR01638">
    <property type="entry name" value="MHCCLASSI"/>
</dbReference>
<keyword evidence="2 9" id="KW-0812">Transmembrane</keyword>
<dbReference type="InterPro" id="IPR001039">
    <property type="entry name" value="MHC_I_a_a1/a2"/>
</dbReference>
<feature type="domain" description="Ig-like" evidence="10">
    <location>
        <begin position="218"/>
        <end position="304"/>
    </location>
</feature>
<name>A0A8C5WDI5_9ANUR</name>
<dbReference type="GO" id="GO:0009897">
    <property type="term" value="C:external side of plasma membrane"/>
    <property type="evidence" value="ECO:0007669"/>
    <property type="project" value="TreeGrafter"/>
</dbReference>
<dbReference type="PROSITE" id="PS00290">
    <property type="entry name" value="IG_MHC"/>
    <property type="match status" value="1"/>
</dbReference>
<dbReference type="InterPro" id="IPR003006">
    <property type="entry name" value="Ig/MHC_CS"/>
</dbReference>
<dbReference type="PANTHER" id="PTHR16675:SF286">
    <property type="entry name" value="MHC CLASS I ANTIGEN"/>
    <property type="match status" value="1"/>
</dbReference>
<dbReference type="Pfam" id="PF07654">
    <property type="entry name" value="C1-set"/>
    <property type="match status" value="1"/>
</dbReference>
<dbReference type="Gene3D" id="3.30.500.10">
    <property type="entry name" value="MHC class I-like antigen recognition-like"/>
    <property type="match status" value="1"/>
</dbReference>
<dbReference type="Proteomes" id="UP000694569">
    <property type="component" value="Unplaced"/>
</dbReference>
<dbReference type="FunFam" id="2.60.40.10:FF:000204">
    <property type="entry name" value="Major histocompatibility complex, class I-related protein"/>
    <property type="match status" value="1"/>
</dbReference>
<dbReference type="InterPro" id="IPR003597">
    <property type="entry name" value="Ig_C1-set"/>
</dbReference>
<dbReference type="InterPro" id="IPR013783">
    <property type="entry name" value="Ig-like_fold"/>
</dbReference>
<keyword evidence="5 9" id="KW-0472">Membrane</keyword>
<dbReference type="SUPFAM" id="SSF48726">
    <property type="entry name" value="Immunoglobulin"/>
    <property type="match status" value="1"/>
</dbReference>
<evidence type="ECO:0000256" key="4">
    <source>
        <dbReference type="ARBA" id="ARBA00022989"/>
    </source>
</evidence>
<evidence type="ECO:0000256" key="9">
    <source>
        <dbReference type="SAM" id="Phobius"/>
    </source>
</evidence>
<dbReference type="InterPro" id="IPR007110">
    <property type="entry name" value="Ig-like_dom"/>
</dbReference>
<evidence type="ECO:0000256" key="7">
    <source>
        <dbReference type="ARBA" id="ARBA00023180"/>
    </source>
</evidence>
<evidence type="ECO:0000256" key="8">
    <source>
        <dbReference type="RuleBase" id="RU004439"/>
    </source>
</evidence>
<evidence type="ECO:0000256" key="3">
    <source>
        <dbReference type="ARBA" id="ARBA00022729"/>
    </source>
</evidence>
<dbReference type="OrthoDB" id="8936120at2759"/>
<evidence type="ECO:0000259" key="10">
    <source>
        <dbReference type="PROSITE" id="PS50835"/>
    </source>
</evidence>
<keyword evidence="6" id="KW-1015">Disulfide bond</keyword>
<dbReference type="InterPro" id="IPR050208">
    <property type="entry name" value="MHC_class-I_related"/>
</dbReference>
<evidence type="ECO:0000256" key="5">
    <source>
        <dbReference type="ARBA" id="ARBA00023136"/>
    </source>
</evidence>
<proteinExistence type="inferred from homology"/>
<dbReference type="Ensembl" id="ENSLLET00000031466.1">
    <property type="protein sequence ID" value="ENSLLEP00000030300.1"/>
    <property type="gene ID" value="ENSLLEG00000018839.1"/>
</dbReference>
<keyword evidence="7" id="KW-0325">Glycoprotein</keyword>
<evidence type="ECO:0000256" key="6">
    <source>
        <dbReference type="ARBA" id="ARBA00023157"/>
    </source>
</evidence>
<dbReference type="Gene3D" id="2.60.40.10">
    <property type="entry name" value="Immunoglobulins"/>
    <property type="match status" value="1"/>
</dbReference>
<reference evidence="11" key="2">
    <citation type="submission" date="2025-09" db="UniProtKB">
        <authorList>
            <consortium name="Ensembl"/>
        </authorList>
    </citation>
    <scope>IDENTIFICATION</scope>
</reference>
<evidence type="ECO:0000313" key="12">
    <source>
        <dbReference type="Proteomes" id="UP000694569"/>
    </source>
</evidence>
<protein>
    <recommendedName>
        <fullName evidence="10">Ig-like domain-containing protein</fullName>
    </recommendedName>
</protein>
<keyword evidence="3" id="KW-0732">Signal</keyword>
<dbReference type="SMART" id="SM00407">
    <property type="entry name" value="IGc1"/>
    <property type="match status" value="1"/>
</dbReference>
<keyword evidence="4 9" id="KW-1133">Transmembrane helix</keyword>
<dbReference type="Pfam" id="PF00129">
    <property type="entry name" value="MHC_I"/>
    <property type="match status" value="1"/>
</dbReference>